<proteinExistence type="predicted"/>
<organism evidence="1 2">
    <name type="scientific">Pseudomonas fluorescens</name>
    <dbReference type="NCBI Taxonomy" id="294"/>
    <lineage>
        <taxon>Bacteria</taxon>
        <taxon>Pseudomonadati</taxon>
        <taxon>Pseudomonadota</taxon>
        <taxon>Gammaproteobacteria</taxon>
        <taxon>Pseudomonadales</taxon>
        <taxon>Pseudomonadaceae</taxon>
        <taxon>Pseudomonas</taxon>
    </lineage>
</organism>
<dbReference type="PATRIC" id="fig|294.194.peg.922"/>
<dbReference type="EMBL" id="LCYA01000041">
    <property type="protein sequence ID" value="KWV89542.1"/>
    <property type="molecule type" value="Genomic_DNA"/>
</dbReference>
<evidence type="ECO:0000313" key="2">
    <source>
        <dbReference type="Proteomes" id="UP000061348"/>
    </source>
</evidence>
<dbReference type="Proteomes" id="UP000061348">
    <property type="component" value="Unassembled WGS sequence"/>
</dbReference>
<comment type="caution">
    <text evidence="1">The sequence shown here is derived from an EMBL/GenBank/DDBJ whole genome shotgun (WGS) entry which is preliminary data.</text>
</comment>
<evidence type="ECO:0000313" key="1">
    <source>
        <dbReference type="EMBL" id="KWV89542.1"/>
    </source>
</evidence>
<gene>
    <name evidence="1" type="ORF">PFLmoz3_00801</name>
</gene>
<name>A0A109LKF2_PSEFL</name>
<accession>A0A109LKF2</accession>
<reference evidence="1 2" key="1">
    <citation type="submission" date="2015-05" db="EMBL/GenBank/DDBJ databases">
        <title>A genomic and transcriptomic approach to investigate the blue pigment phenotype in Pseudomonas fluorescens.</title>
        <authorList>
            <person name="Andreani N.A."/>
            <person name="Cardazzo B."/>
        </authorList>
    </citation>
    <scope>NUCLEOTIDE SEQUENCE [LARGE SCALE GENOMIC DNA]</scope>
    <source>
        <strain evidence="1 2">Ps_22</strain>
    </source>
</reference>
<dbReference type="AlphaFoldDB" id="A0A109LKF2"/>
<protein>
    <submittedName>
        <fullName evidence="1">Uncharacterized protein</fullName>
    </submittedName>
</protein>
<sequence>MNPLNGLPIGTKGDGTKGDGFIFLEINPSPFPVDLFS</sequence>